<reference evidence="1 2" key="1">
    <citation type="journal article" date="2016" name="Nat. Commun.">
        <title>Thousands of microbial genomes shed light on interconnected biogeochemical processes in an aquifer system.</title>
        <authorList>
            <person name="Anantharaman K."/>
            <person name="Brown C.T."/>
            <person name="Hug L.A."/>
            <person name="Sharon I."/>
            <person name="Castelle C.J."/>
            <person name="Probst A.J."/>
            <person name="Thomas B.C."/>
            <person name="Singh A."/>
            <person name="Wilkins M.J."/>
            <person name="Karaoz U."/>
            <person name="Brodie E.L."/>
            <person name="Williams K.H."/>
            <person name="Hubbard S.S."/>
            <person name="Banfield J.F."/>
        </authorList>
    </citation>
    <scope>NUCLEOTIDE SEQUENCE [LARGE SCALE GENOMIC DNA]</scope>
</reference>
<name>A0A1F6VFJ1_9BACT</name>
<proteinExistence type="predicted"/>
<gene>
    <name evidence="1" type="ORF">A2738_00550</name>
</gene>
<evidence type="ECO:0000313" key="2">
    <source>
        <dbReference type="Proteomes" id="UP000178235"/>
    </source>
</evidence>
<accession>A0A1F6VFJ1</accession>
<dbReference type="InterPro" id="IPR010321">
    <property type="entry name" value="DUF922"/>
</dbReference>
<comment type="caution">
    <text evidence="1">The sequence shown here is derived from an EMBL/GenBank/DDBJ whole genome shotgun (WGS) entry which is preliminary data.</text>
</comment>
<organism evidence="1 2">
    <name type="scientific">Candidatus Nomurabacteria bacterium RIFCSPHIGHO2_01_FULL_42_15</name>
    <dbReference type="NCBI Taxonomy" id="1801742"/>
    <lineage>
        <taxon>Bacteria</taxon>
        <taxon>Candidatus Nomuraibacteriota</taxon>
    </lineage>
</organism>
<evidence type="ECO:0000313" key="1">
    <source>
        <dbReference type="EMBL" id="OGI68364.1"/>
    </source>
</evidence>
<sequence length="261" mass="29184">MTALLCFSIFLYLEEPPIILNLTNYRAELKPPFTPPASSIVNLKKLALLPRTAPKLPVEPATSKAAPSLPCVNNDQRIIRNPANLDLTGKTGLIVEEDNLSYDIKGTNSQQIYNQLFDCNLALDDMDANGVTSNTLNYSYDFESVDGQVCEIKNVAVGLHLAYLLPRLVDSANAPSDLINKWNGFYAPLREHEDEHGKITKNYAETFYAYLKNLADEKKCVPSQKYIEDAFNKTTKEIDAANSQYDDETDHGRNTGVRFTI</sequence>
<dbReference type="Pfam" id="PF06037">
    <property type="entry name" value="DUF922"/>
    <property type="match status" value="1"/>
</dbReference>
<evidence type="ECO:0008006" key="3">
    <source>
        <dbReference type="Google" id="ProtNLM"/>
    </source>
</evidence>
<dbReference type="EMBL" id="MFTS01000003">
    <property type="protein sequence ID" value="OGI68364.1"/>
    <property type="molecule type" value="Genomic_DNA"/>
</dbReference>
<dbReference type="Proteomes" id="UP000178235">
    <property type="component" value="Unassembled WGS sequence"/>
</dbReference>
<protein>
    <recommendedName>
        <fullName evidence="3">DUF922 domain-containing protein</fullName>
    </recommendedName>
</protein>
<dbReference type="AlphaFoldDB" id="A0A1F6VFJ1"/>